<evidence type="ECO:0008006" key="3">
    <source>
        <dbReference type="Google" id="ProtNLM"/>
    </source>
</evidence>
<evidence type="ECO:0000313" key="2">
    <source>
        <dbReference type="Proteomes" id="UP000485058"/>
    </source>
</evidence>
<accession>A0A699ZWG2</accession>
<reference evidence="1 2" key="1">
    <citation type="submission" date="2020-02" db="EMBL/GenBank/DDBJ databases">
        <title>Draft genome sequence of Haematococcus lacustris strain NIES-144.</title>
        <authorList>
            <person name="Morimoto D."/>
            <person name="Nakagawa S."/>
            <person name="Yoshida T."/>
            <person name="Sawayama S."/>
        </authorList>
    </citation>
    <scope>NUCLEOTIDE SEQUENCE [LARGE SCALE GENOMIC DNA]</scope>
    <source>
        <strain evidence="1 2">NIES-144</strain>
    </source>
</reference>
<feature type="non-terminal residue" evidence="1">
    <location>
        <position position="1"/>
    </location>
</feature>
<protein>
    <recommendedName>
        <fullName evidence="3">Glycosyl transferase family 1 domain-containing protein</fullName>
    </recommendedName>
</protein>
<evidence type="ECO:0000313" key="1">
    <source>
        <dbReference type="EMBL" id="GFH20282.1"/>
    </source>
</evidence>
<dbReference type="Proteomes" id="UP000485058">
    <property type="component" value="Unassembled WGS sequence"/>
</dbReference>
<dbReference type="EMBL" id="BLLF01001608">
    <property type="protein sequence ID" value="GFH20282.1"/>
    <property type="molecule type" value="Genomic_DNA"/>
</dbReference>
<gene>
    <name evidence="1" type="ORF">HaLaN_17375</name>
</gene>
<name>A0A699ZWG2_HAELA</name>
<dbReference type="AlphaFoldDB" id="A0A699ZWG2"/>
<proteinExistence type="predicted"/>
<organism evidence="1 2">
    <name type="scientific">Haematococcus lacustris</name>
    <name type="common">Green alga</name>
    <name type="synonym">Haematococcus pluvialis</name>
    <dbReference type="NCBI Taxonomy" id="44745"/>
    <lineage>
        <taxon>Eukaryota</taxon>
        <taxon>Viridiplantae</taxon>
        <taxon>Chlorophyta</taxon>
        <taxon>core chlorophytes</taxon>
        <taxon>Chlorophyceae</taxon>
        <taxon>CS clade</taxon>
        <taxon>Chlamydomonadales</taxon>
        <taxon>Haematococcaceae</taxon>
        <taxon>Haematococcus</taxon>
    </lineage>
</organism>
<feature type="non-terminal residue" evidence="1">
    <location>
        <position position="113"/>
    </location>
</feature>
<comment type="caution">
    <text evidence="1">The sequence shown here is derived from an EMBL/GenBank/DDBJ whole genome shotgun (WGS) entry which is preliminary data.</text>
</comment>
<sequence>MVVTEALLHGIPAIISSAGGLREAGLGECLEVAVRPITMPVDSSTGAPSWSLRQYPPQEVAPWIVAVHSLVSDADKFAKRCEAGRNKALAFVRQGRQQLDAFVRLLDSVDSRL</sequence>
<keyword evidence="2" id="KW-1185">Reference proteome</keyword>